<feature type="compositionally biased region" description="Polar residues" evidence="1">
    <location>
        <begin position="351"/>
        <end position="371"/>
    </location>
</feature>
<organism evidence="3 4">
    <name type="scientific">Seminavis robusta</name>
    <dbReference type="NCBI Taxonomy" id="568900"/>
    <lineage>
        <taxon>Eukaryota</taxon>
        <taxon>Sar</taxon>
        <taxon>Stramenopiles</taxon>
        <taxon>Ochrophyta</taxon>
        <taxon>Bacillariophyta</taxon>
        <taxon>Bacillariophyceae</taxon>
        <taxon>Bacillariophycidae</taxon>
        <taxon>Naviculales</taxon>
        <taxon>Naviculaceae</taxon>
        <taxon>Seminavis</taxon>
    </lineage>
</organism>
<name>A0A9N8H668_9STRA</name>
<dbReference type="OrthoDB" id="193230at2759"/>
<feature type="chain" id="PRO_5040172382" evidence="2">
    <location>
        <begin position="21"/>
        <end position="371"/>
    </location>
</feature>
<evidence type="ECO:0000256" key="1">
    <source>
        <dbReference type="SAM" id="MobiDB-lite"/>
    </source>
</evidence>
<dbReference type="Proteomes" id="UP001153069">
    <property type="component" value="Unassembled WGS sequence"/>
</dbReference>
<keyword evidence="4" id="KW-1185">Reference proteome</keyword>
<gene>
    <name evidence="3" type="ORF">SEMRO_136_G064150.1</name>
</gene>
<feature type="signal peptide" evidence="2">
    <location>
        <begin position="1"/>
        <end position="20"/>
    </location>
</feature>
<dbReference type="EMBL" id="CAICTM010000135">
    <property type="protein sequence ID" value="CAB9502436.1"/>
    <property type="molecule type" value="Genomic_DNA"/>
</dbReference>
<accession>A0A9N8H668</accession>
<protein>
    <submittedName>
        <fullName evidence="3">Uncharacterized protein</fullName>
    </submittedName>
</protein>
<feature type="compositionally biased region" description="Basic and acidic residues" evidence="1">
    <location>
        <begin position="341"/>
        <end position="350"/>
    </location>
</feature>
<proteinExistence type="predicted"/>
<comment type="caution">
    <text evidence="3">The sequence shown here is derived from an EMBL/GenBank/DDBJ whole genome shotgun (WGS) entry which is preliminary data.</text>
</comment>
<dbReference type="AlphaFoldDB" id="A0A9N8H668"/>
<feature type="region of interest" description="Disordered" evidence="1">
    <location>
        <begin position="308"/>
        <end position="371"/>
    </location>
</feature>
<feature type="compositionally biased region" description="Acidic residues" evidence="1">
    <location>
        <begin position="308"/>
        <end position="337"/>
    </location>
</feature>
<evidence type="ECO:0000313" key="3">
    <source>
        <dbReference type="EMBL" id="CAB9502436.1"/>
    </source>
</evidence>
<evidence type="ECO:0000313" key="4">
    <source>
        <dbReference type="Proteomes" id="UP001153069"/>
    </source>
</evidence>
<evidence type="ECO:0000256" key="2">
    <source>
        <dbReference type="SAM" id="SignalP"/>
    </source>
</evidence>
<reference evidence="3" key="1">
    <citation type="submission" date="2020-06" db="EMBL/GenBank/DDBJ databases">
        <authorList>
            <consortium name="Plant Systems Biology data submission"/>
        </authorList>
    </citation>
    <scope>NUCLEOTIDE SEQUENCE</scope>
    <source>
        <strain evidence="3">D6</strain>
    </source>
</reference>
<sequence>MSACLLVVLTLALLPSSVVAFSATTKSPWAPASWRLVINLGREISTTMPEEWGASGARLSFPVELCIESDRLPDEEQDELLGGRGANRLRVVDPEKITYITTELGEQQVPLKGTGGWNLRLGRKPGHASLLRFWLDTGVSTSHSKVIAQKRDVTLQANQRLYFAAHCWRQSDWVKGRQKLQPTLEAYERAQAKLEDQVSHESGDRRLDGVDPLETLAAYKDMAGLTLDRDDKLRQLLDAQEYLPPPENLPLGNWPGSTELMALAPMEIFVQEKKGFLGNQQEYHLLGSWNAKPFNVIPEDIEDEYEYYDDEEEEEEGEDMDEDFSEEDEEDEIEELSQDISEEKLEKEANRNSPDSMGGTTMVGGSQEQTK</sequence>
<keyword evidence="2" id="KW-0732">Signal</keyword>